<organism evidence="1 2">
    <name type="scientific">Pholiota conissans</name>
    <dbReference type="NCBI Taxonomy" id="109636"/>
    <lineage>
        <taxon>Eukaryota</taxon>
        <taxon>Fungi</taxon>
        <taxon>Dikarya</taxon>
        <taxon>Basidiomycota</taxon>
        <taxon>Agaricomycotina</taxon>
        <taxon>Agaricomycetes</taxon>
        <taxon>Agaricomycetidae</taxon>
        <taxon>Agaricales</taxon>
        <taxon>Agaricineae</taxon>
        <taxon>Strophariaceae</taxon>
        <taxon>Pholiota</taxon>
    </lineage>
</organism>
<comment type="caution">
    <text evidence="1">The sequence shown here is derived from an EMBL/GenBank/DDBJ whole genome shotgun (WGS) entry which is preliminary data.</text>
</comment>
<dbReference type="AlphaFoldDB" id="A0A9P5YUJ9"/>
<dbReference type="OrthoDB" id="9451547at2759"/>
<dbReference type="Proteomes" id="UP000807469">
    <property type="component" value="Unassembled WGS sequence"/>
</dbReference>
<name>A0A9P5YUJ9_9AGAR</name>
<sequence length="133" mass="14769">MFIILPFFASLRKLQSIPLSSPLPDGLSISSLDFCDTQLEHFGHRSVNDIVISCFATIFASSSNDDGVRIASPEVVTAWAFRQHLAAKEIMEEYVEIILKANTREHTPGFFLNAILGLFKDALSRLSSQQGPR</sequence>
<protein>
    <submittedName>
        <fullName evidence="1">Uncharacterized protein</fullName>
    </submittedName>
</protein>
<gene>
    <name evidence="1" type="ORF">BDN70DRAFT_995946</name>
</gene>
<reference evidence="1" key="1">
    <citation type="submission" date="2020-11" db="EMBL/GenBank/DDBJ databases">
        <authorList>
            <consortium name="DOE Joint Genome Institute"/>
            <person name="Ahrendt S."/>
            <person name="Riley R."/>
            <person name="Andreopoulos W."/>
            <person name="Labutti K."/>
            <person name="Pangilinan J."/>
            <person name="Ruiz-Duenas F.J."/>
            <person name="Barrasa J.M."/>
            <person name="Sanchez-Garcia M."/>
            <person name="Camarero S."/>
            <person name="Miyauchi S."/>
            <person name="Serrano A."/>
            <person name="Linde D."/>
            <person name="Babiker R."/>
            <person name="Drula E."/>
            <person name="Ayuso-Fernandez I."/>
            <person name="Pacheco R."/>
            <person name="Padilla G."/>
            <person name="Ferreira P."/>
            <person name="Barriuso J."/>
            <person name="Kellner H."/>
            <person name="Castanera R."/>
            <person name="Alfaro M."/>
            <person name="Ramirez L."/>
            <person name="Pisabarro A.G."/>
            <person name="Kuo A."/>
            <person name="Tritt A."/>
            <person name="Lipzen A."/>
            <person name="He G."/>
            <person name="Yan M."/>
            <person name="Ng V."/>
            <person name="Cullen D."/>
            <person name="Martin F."/>
            <person name="Rosso M.-N."/>
            <person name="Henrissat B."/>
            <person name="Hibbett D."/>
            <person name="Martinez A.T."/>
            <person name="Grigoriev I.V."/>
        </authorList>
    </citation>
    <scope>NUCLEOTIDE SEQUENCE</scope>
    <source>
        <strain evidence="1">CIRM-BRFM 674</strain>
    </source>
</reference>
<keyword evidence="2" id="KW-1185">Reference proteome</keyword>
<accession>A0A9P5YUJ9</accession>
<evidence type="ECO:0000313" key="1">
    <source>
        <dbReference type="EMBL" id="KAF9476103.1"/>
    </source>
</evidence>
<dbReference type="EMBL" id="MU155307">
    <property type="protein sequence ID" value="KAF9476103.1"/>
    <property type="molecule type" value="Genomic_DNA"/>
</dbReference>
<evidence type="ECO:0000313" key="2">
    <source>
        <dbReference type="Proteomes" id="UP000807469"/>
    </source>
</evidence>
<proteinExistence type="predicted"/>